<evidence type="ECO:0000313" key="3">
    <source>
        <dbReference type="Proteomes" id="UP001054837"/>
    </source>
</evidence>
<reference evidence="2 3" key="1">
    <citation type="submission" date="2021-06" db="EMBL/GenBank/DDBJ databases">
        <title>Caerostris darwini draft genome.</title>
        <authorList>
            <person name="Kono N."/>
            <person name="Arakawa K."/>
        </authorList>
    </citation>
    <scope>NUCLEOTIDE SEQUENCE [LARGE SCALE GENOMIC DNA]</scope>
</reference>
<gene>
    <name evidence="2" type="ORF">CDAR_617061</name>
</gene>
<evidence type="ECO:0000313" key="2">
    <source>
        <dbReference type="EMBL" id="GIX87713.1"/>
    </source>
</evidence>
<evidence type="ECO:0000256" key="1">
    <source>
        <dbReference type="SAM" id="MobiDB-lite"/>
    </source>
</evidence>
<organism evidence="2 3">
    <name type="scientific">Caerostris darwini</name>
    <dbReference type="NCBI Taxonomy" id="1538125"/>
    <lineage>
        <taxon>Eukaryota</taxon>
        <taxon>Metazoa</taxon>
        <taxon>Ecdysozoa</taxon>
        <taxon>Arthropoda</taxon>
        <taxon>Chelicerata</taxon>
        <taxon>Arachnida</taxon>
        <taxon>Araneae</taxon>
        <taxon>Araneomorphae</taxon>
        <taxon>Entelegynae</taxon>
        <taxon>Araneoidea</taxon>
        <taxon>Araneidae</taxon>
        <taxon>Caerostris</taxon>
    </lineage>
</organism>
<evidence type="ECO:0008006" key="4">
    <source>
        <dbReference type="Google" id="ProtNLM"/>
    </source>
</evidence>
<sequence>MKGYPLLNKATQKKYIQTTNHPSQRWSNQHRSAHQTKQNKQAIKPRKQYLAIIKPKNDTFNSSDTKSFIQKSVDITRVKIGVKKVTKVRKGGILIETVDSTDLATHGVGFQP</sequence>
<feature type="compositionally biased region" description="Polar residues" evidence="1">
    <location>
        <begin position="16"/>
        <end position="41"/>
    </location>
</feature>
<proteinExistence type="predicted"/>
<protein>
    <recommendedName>
        <fullName evidence="4">Ribosomal protein S12</fullName>
    </recommendedName>
</protein>
<feature type="region of interest" description="Disordered" evidence="1">
    <location>
        <begin position="16"/>
        <end position="44"/>
    </location>
</feature>
<dbReference type="Proteomes" id="UP001054837">
    <property type="component" value="Unassembled WGS sequence"/>
</dbReference>
<name>A0AAV4NTJ2_9ARAC</name>
<dbReference type="AlphaFoldDB" id="A0AAV4NTJ2"/>
<accession>A0AAV4NTJ2</accession>
<dbReference type="EMBL" id="BPLQ01002024">
    <property type="protein sequence ID" value="GIX87713.1"/>
    <property type="molecule type" value="Genomic_DNA"/>
</dbReference>
<comment type="caution">
    <text evidence="2">The sequence shown here is derived from an EMBL/GenBank/DDBJ whole genome shotgun (WGS) entry which is preliminary data.</text>
</comment>
<keyword evidence="3" id="KW-1185">Reference proteome</keyword>